<organism evidence="1 2">
    <name type="scientific">Cercopithifilaria johnstoni</name>
    <dbReference type="NCBI Taxonomy" id="2874296"/>
    <lineage>
        <taxon>Eukaryota</taxon>
        <taxon>Metazoa</taxon>
        <taxon>Ecdysozoa</taxon>
        <taxon>Nematoda</taxon>
        <taxon>Chromadorea</taxon>
        <taxon>Rhabditida</taxon>
        <taxon>Spirurina</taxon>
        <taxon>Spiruromorpha</taxon>
        <taxon>Filarioidea</taxon>
        <taxon>Onchocercidae</taxon>
        <taxon>Cercopithifilaria</taxon>
    </lineage>
</organism>
<proteinExistence type="predicted"/>
<accession>A0A8J2M036</accession>
<evidence type="ECO:0000313" key="1">
    <source>
        <dbReference type="EMBL" id="CAG9533453.1"/>
    </source>
</evidence>
<dbReference type="AlphaFoldDB" id="A0A8J2M036"/>
<name>A0A8J2M036_9BILA</name>
<gene>
    <name evidence="1" type="ORF">CJOHNSTONI_LOCUS3680</name>
</gene>
<protein>
    <submittedName>
        <fullName evidence="1">Uncharacterized protein</fullName>
    </submittedName>
</protein>
<dbReference type="Proteomes" id="UP000746747">
    <property type="component" value="Unassembled WGS sequence"/>
</dbReference>
<evidence type="ECO:0000313" key="2">
    <source>
        <dbReference type="Proteomes" id="UP000746747"/>
    </source>
</evidence>
<dbReference type="EMBL" id="CAKAEH010001247">
    <property type="protein sequence ID" value="CAG9533453.1"/>
    <property type="molecule type" value="Genomic_DNA"/>
</dbReference>
<comment type="caution">
    <text evidence="1">The sequence shown here is derived from an EMBL/GenBank/DDBJ whole genome shotgun (WGS) entry which is preliminary data.</text>
</comment>
<reference evidence="1" key="1">
    <citation type="submission" date="2021-09" db="EMBL/GenBank/DDBJ databases">
        <authorList>
            <consortium name="Pathogen Informatics"/>
        </authorList>
    </citation>
    <scope>NUCLEOTIDE SEQUENCE</scope>
</reference>
<keyword evidence="2" id="KW-1185">Reference proteome</keyword>
<sequence>MRRVNSMSLKGHQAGEEILLILRDPEFSGELIGHFLMMEKEFTTPHLTSAGYGDCVLKLLWYLELHSGIADYETWPTL</sequence>